<evidence type="ECO:0008006" key="4">
    <source>
        <dbReference type="Google" id="ProtNLM"/>
    </source>
</evidence>
<organism evidence="2 3">
    <name type="scientific">Sphingomonas japonica</name>
    <dbReference type="NCBI Taxonomy" id="511662"/>
    <lineage>
        <taxon>Bacteria</taxon>
        <taxon>Pseudomonadati</taxon>
        <taxon>Pseudomonadota</taxon>
        <taxon>Alphaproteobacteria</taxon>
        <taxon>Sphingomonadales</taxon>
        <taxon>Sphingomonadaceae</taxon>
        <taxon>Sphingomonas</taxon>
    </lineage>
</organism>
<dbReference type="EMBL" id="JAASQP010000001">
    <property type="protein sequence ID" value="NIJ23680.1"/>
    <property type="molecule type" value="Genomic_DNA"/>
</dbReference>
<evidence type="ECO:0000313" key="2">
    <source>
        <dbReference type="EMBL" id="NIJ23680.1"/>
    </source>
</evidence>
<dbReference type="RefSeq" id="WP_140231304.1">
    <property type="nucleotide sequence ID" value="NZ_BAAAEV010000001.1"/>
</dbReference>
<protein>
    <recommendedName>
        <fullName evidence="4">Transmembrane protein</fullName>
    </recommendedName>
</protein>
<sequence>MSPKEANRRYLRRFFPSMGVYVVLLLGSNRIQHWYQPTGAALFALAILPALPILAVIWALGMAVIEQPDEYIRLKLVKSMLIGTAILLAVTTVWSFLEDAGVVPPKPIHLAFPLWCAGMFLGQCFIWMQERAAGTGE</sequence>
<keyword evidence="1" id="KW-0812">Transmembrane</keyword>
<feature type="transmembrane region" description="Helical" evidence="1">
    <location>
        <begin position="76"/>
        <end position="96"/>
    </location>
</feature>
<keyword evidence="3" id="KW-1185">Reference proteome</keyword>
<feature type="transmembrane region" description="Helical" evidence="1">
    <location>
        <begin position="40"/>
        <end position="64"/>
    </location>
</feature>
<gene>
    <name evidence="2" type="ORF">FHT01_001222</name>
</gene>
<name>A0ABX0U0R3_9SPHN</name>
<reference evidence="2 3" key="1">
    <citation type="submission" date="2020-03" db="EMBL/GenBank/DDBJ databases">
        <title>Genomic Encyclopedia of Type Strains, Phase IV (KMG-IV): sequencing the most valuable type-strain genomes for metagenomic binning, comparative biology and taxonomic classification.</title>
        <authorList>
            <person name="Goeker M."/>
        </authorList>
    </citation>
    <scope>NUCLEOTIDE SEQUENCE [LARGE SCALE GENOMIC DNA]</scope>
    <source>
        <strain evidence="2 3">DSM 22753</strain>
    </source>
</reference>
<comment type="caution">
    <text evidence="2">The sequence shown here is derived from an EMBL/GenBank/DDBJ whole genome shotgun (WGS) entry which is preliminary data.</text>
</comment>
<keyword evidence="1" id="KW-1133">Transmembrane helix</keyword>
<proteinExistence type="predicted"/>
<accession>A0ABX0U0R3</accession>
<feature type="transmembrane region" description="Helical" evidence="1">
    <location>
        <begin position="108"/>
        <end position="128"/>
    </location>
</feature>
<dbReference type="Proteomes" id="UP000788153">
    <property type="component" value="Unassembled WGS sequence"/>
</dbReference>
<evidence type="ECO:0000256" key="1">
    <source>
        <dbReference type="SAM" id="Phobius"/>
    </source>
</evidence>
<evidence type="ECO:0000313" key="3">
    <source>
        <dbReference type="Proteomes" id="UP000788153"/>
    </source>
</evidence>
<keyword evidence="1" id="KW-0472">Membrane</keyword>
<feature type="transmembrane region" description="Helical" evidence="1">
    <location>
        <begin position="10"/>
        <end position="28"/>
    </location>
</feature>